<evidence type="ECO:0000313" key="3">
    <source>
        <dbReference type="RefSeq" id="XP_028131117.1"/>
    </source>
</evidence>
<dbReference type="InterPro" id="IPR005607">
    <property type="entry name" value="BSD_dom"/>
</dbReference>
<organism evidence="3">
    <name type="scientific">Diabrotica virgifera virgifera</name>
    <name type="common">western corn rootworm</name>
    <dbReference type="NCBI Taxonomy" id="50390"/>
    <lineage>
        <taxon>Eukaryota</taxon>
        <taxon>Metazoa</taxon>
        <taxon>Ecdysozoa</taxon>
        <taxon>Arthropoda</taxon>
        <taxon>Hexapoda</taxon>
        <taxon>Insecta</taxon>
        <taxon>Pterygota</taxon>
        <taxon>Neoptera</taxon>
        <taxon>Endopterygota</taxon>
        <taxon>Coleoptera</taxon>
        <taxon>Polyphaga</taxon>
        <taxon>Cucujiformia</taxon>
        <taxon>Chrysomeloidea</taxon>
        <taxon>Chrysomelidae</taxon>
        <taxon>Galerucinae</taxon>
        <taxon>Diabroticina</taxon>
        <taxon>Diabroticites</taxon>
        <taxon>Diabrotica</taxon>
    </lineage>
</organism>
<accession>A0A6P7F8J5</accession>
<dbReference type="RefSeq" id="XP_028131117.1">
    <property type="nucleotide sequence ID" value="XM_028275316.1"/>
</dbReference>
<dbReference type="GO" id="GO:0005737">
    <property type="term" value="C:cytoplasm"/>
    <property type="evidence" value="ECO:0007669"/>
    <property type="project" value="TreeGrafter"/>
</dbReference>
<dbReference type="OrthoDB" id="73788at2759"/>
<feature type="domain" description="BSD" evidence="2">
    <location>
        <begin position="141"/>
        <end position="193"/>
    </location>
</feature>
<dbReference type="InterPro" id="IPR051494">
    <property type="entry name" value="BSD_domain-containing"/>
</dbReference>
<dbReference type="Gene3D" id="1.10.3970.10">
    <property type="entry name" value="BSD domain"/>
    <property type="match status" value="1"/>
</dbReference>
<gene>
    <name evidence="3" type="primary">LOC114326863</name>
</gene>
<proteinExistence type="predicted"/>
<sequence length="322" mass="36619">MAEQNANDNNWFGSWINAAKNKGSEVLEFVKKDLEEFGSAVKNEATNVVSSTGAVLEKTLSLDSPSSTASNMKRSFSSFLGQMNNVLNPSPDDSDAEMLIVENSETVTLNKFQKALYELQKDPVTYLEDPDESLRKQYNCWLEIIDDQLNDDRIAKHVNSSEILKQHYAKLVPDIVEHQVFWKRYLFKKALLEDDLARQEALEKREQKEKQATEENLKWDQEDFAADIELTEEQQIELLEQYENEKKVSQKSSQQPIGETVVFKQESPKRKGKGSKRKPTTEAPNTEAATPKENDLSASITSTPSSNSSLDLDWEKISDTEK</sequence>
<dbReference type="InterPro" id="IPR035925">
    <property type="entry name" value="BSD_dom_sf"/>
</dbReference>
<feature type="compositionally biased region" description="Low complexity" evidence="1">
    <location>
        <begin position="296"/>
        <end position="311"/>
    </location>
</feature>
<dbReference type="AlphaFoldDB" id="A0A6P7F8J5"/>
<dbReference type="SUPFAM" id="SSF140383">
    <property type="entry name" value="BSD domain-like"/>
    <property type="match status" value="1"/>
</dbReference>
<evidence type="ECO:0000256" key="1">
    <source>
        <dbReference type="SAM" id="MobiDB-lite"/>
    </source>
</evidence>
<dbReference type="PANTHER" id="PTHR16019:SF5">
    <property type="entry name" value="BSD DOMAIN-CONTAINING PROTEIN 1"/>
    <property type="match status" value="1"/>
</dbReference>
<dbReference type="PANTHER" id="PTHR16019">
    <property type="entry name" value="SYNAPSE-ASSOCIATED PROTEIN"/>
    <property type="match status" value="1"/>
</dbReference>
<feature type="compositionally biased region" description="Basic and acidic residues" evidence="1">
    <location>
        <begin position="313"/>
        <end position="322"/>
    </location>
</feature>
<dbReference type="Pfam" id="PF03909">
    <property type="entry name" value="BSD"/>
    <property type="match status" value="1"/>
</dbReference>
<reference evidence="3" key="1">
    <citation type="submission" date="2025-08" db="UniProtKB">
        <authorList>
            <consortium name="RefSeq"/>
        </authorList>
    </citation>
    <scope>IDENTIFICATION</scope>
</reference>
<protein>
    <submittedName>
        <fullName evidence="3">BSD domain-containing protein 1-B-like</fullName>
    </submittedName>
</protein>
<name>A0A6P7F8J5_DIAVI</name>
<feature type="region of interest" description="Disordered" evidence="1">
    <location>
        <begin position="244"/>
        <end position="322"/>
    </location>
</feature>
<evidence type="ECO:0000259" key="2">
    <source>
        <dbReference type="PROSITE" id="PS50858"/>
    </source>
</evidence>
<dbReference type="InParanoid" id="A0A6P7F8J5"/>
<dbReference type="PROSITE" id="PS50858">
    <property type="entry name" value="BSD"/>
    <property type="match status" value="1"/>
</dbReference>